<reference evidence="12" key="1">
    <citation type="journal article" date="2019" name="Int. J. Syst. Evol. Microbiol.">
        <title>The Global Catalogue of Microorganisms (GCM) 10K type strain sequencing project: providing services to taxonomists for standard genome sequencing and annotation.</title>
        <authorList>
            <consortium name="The Broad Institute Genomics Platform"/>
            <consortium name="The Broad Institute Genome Sequencing Center for Infectious Disease"/>
            <person name="Wu L."/>
            <person name="Ma J."/>
        </authorList>
    </citation>
    <scope>NUCLEOTIDE SEQUENCE [LARGE SCALE GENOMIC DNA]</scope>
    <source>
        <strain evidence="12">KCTC 3950</strain>
    </source>
</reference>
<evidence type="ECO:0000256" key="2">
    <source>
        <dbReference type="ARBA" id="ARBA00003444"/>
    </source>
</evidence>
<evidence type="ECO:0000313" key="12">
    <source>
        <dbReference type="Proteomes" id="UP001597541"/>
    </source>
</evidence>
<evidence type="ECO:0000256" key="7">
    <source>
        <dbReference type="ARBA" id="ARBA00023239"/>
    </source>
</evidence>
<comment type="function">
    <text evidence="2">Decarboxylates L-threonine-O-3-phosphate to yield (R)-1-amino-2-propanol O-2-phosphate, the precursor for the linkage between the nucleotide loop and the corrin ring in cobalamin.</text>
</comment>
<accession>A0ABW5P9Z4</accession>
<gene>
    <name evidence="11" type="primary">cobD</name>
    <name evidence="11" type="ORF">ACFSUF_01335</name>
</gene>
<dbReference type="InterPro" id="IPR015424">
    <property type="entry name" value="PyrdxlP-dep_Trfase"/>
</dbReference>
<dbReference type="GO" id="GO:0048472">
    <property type="term" value="F:threonine-phosphate decarboxylase activity"/>
    <property type="evidence" value="ECO:0007669"/>
    <property type="project" value="UniProtKB-EC"/>
</dbReference>
<evidence type="ECO:0000256" key="8">
    <source>
        <dbReference type="ARBA" id="ARBA00029996"/>
    </source>
</evidence>
<dbReference type="SUPFAM" id="SSF53383">
    <property type="entry name" value="PLP-dependent transferases"/>
    <property type="match status" value="1"/>
</dbReference>
<comment type="cofactor">
    <cofactor evidence="1">
        <name>pyridoxal 5'-phosphate</name>
        <dbReference type="ChEBI" id="CHEBI:597326"/>
    </cofactor>
</comment>
<dbReference type="EMBL" id="JBHUME010000002">
    <property type="protein sequence ID" value="MFD2611062.1"/>
    <property type="molecule type" value="Genomic_DNA"/>
</dbReference>
<evidence type="ECO:0000256" key="3">
    <source>
        <dbReference type="ARBA" id="ARBA00004953"/>
    </source>
</evidence>
<keyword evidence="5" id="KW-0169">Cobalamin biosynthesis</keyword>
<dbReference type="InterPro" id="IPR004838">
    <property type="entry name" value="NHTrfase_class1_PyrdxlP-BS"/>
</dbReference>
<keyword evidence="12" id="KW-1185">Reference proteome</keyword>
<dbReference type="InterPro" id="IPR015421">
    <property type="entry name" value="PyrdxlP-dep_Trfase_major"/>
</dbReference>
<dbReference type="InterPro" id="IPR004839">
    <property type="entry name" value="Aminotransferase_I/II_large"/>
</dbReference>
<keyword evidence="6" id="KW-0663">Pyridoxal phosphate</keyword>
<feature type="domain" description="Aminotransferase class I/classII large" evidence="10">
    <location>
        <begin position="24"/>
        <end position="355"/>
    </location>
</feature>
<dbReference type="InterPro" id="IPR005860">
    <property type="entry name" value="CobD"/>
</dbReference>
<organism evidence="11 12">
    <name type="scientific">Paenibacillus gansuensis</name>
    <dbReference type="NCBI Taxonomy" id="306542"/>
    <lineage>
        <taxon>Bacteria</taxon>
        <taxon>Bacillati</taxon>
        <taxon>Bacillota</taxon>
        <taxon>Bacilli</taxon>
        <taxon>Bacillales</taxon>
        <taxon>Paenibacillaceae</taxon>
        <taxon>Paenibacillus</taxon>
    </lineage>
</organism>
<name>A0ABW5P9Z4_9BACL</name>
<evidence type="ECO:0000256" key="4">
    <source>
        <dbReference type="ARBA" id="ARBA00012285"/>
    </source>
</evidence>
<keyword evidence="7 11" id="KW-0456">Lyase</keyword>
<comment type="pathway">
    <text evidence="3">Cofactor biosynthesis; adenosylcobalamin biosynthesis.</text>
</comment>
<dbReference type="RefSeq" id="WP_377600203.1">
    <property type="nucleotide sequence ID" value="NZ_JBHUME010000002.1"/>
</dbReference>
<dbReference type="NCBIfam" id="TIGR01140">
    <property type="entry name" value="L_thr_O3P_dcar"/>
    <property type="match status" value="1"/>
</dbReference>
<dbReference type="CDD" id="cd00609">
    <property type="entry name" value="AAT_like"/>
    <property type="match status" value="1"/>
</dbReference>
<dbReference type="PROSITE" id="PS00105">
    <property type="entry name" value="AA_TRANSFER_CLASS_1"/>
    <property type="match status" value="1"/>
</dbReference>
<evidence type="ECO:0000313" key="11">
    <source>
        <dbReference type="EMBL" id="MFD2611062.1"/>
    </source>
</evidence>
<dbReference type="Pfam" id="PF00155">
    <property type="entry name" value="Aminotran_1_2"/>
    <property type="match status" value="1"/>
</dbReference>
<dbReference type="EC" id="4.1.1.81" evidence="4"/>
<dbReference type="Gene3D" id="3.40.640.10">
    <property type="entry name" value="Type I PLP-dependent aspartate aminotransferase-like (Major domain)"/>
    <property type="match status" value="1"/>
</dbReference>
<evidence type="ECO:0000256" key="1">
    <source>
        <dbReference type="ARBA" id="ARBA00001933"/>
    </source>
</evidence>
<evidence type="ECO:0000256" key="6">
    <source>
        <dbReference type="ARBA" id="ARBA00022898"/>
    </source>
</evidence>
<sequence>MLETYGHGGDLETAAQRFGIAREELLDFSANINPLGPPPNVTEAIIEGLSSIIHYPDPGHRRLNQLLAARLGLQPECIIVGNGAAECMALALLGLNAGTVGIAVPCFSEYGQLAVQFGAKVLTAAGTAEQGFIPALANLRRLIAASDAVFLGSPNNPTGTVYSLGILHELVELAEEHGTYLIMDEAFIDFIPPEERITLLPELHRYPHLILIHSMTKFYAIPGLRLGYAAAHPETAAKLRGKQVTWSVNALALLAGEACLGGGLEDYEQRTRELIKRQREWLVTQLSTPELGLRIWPSAANFLLLRLPETWTASEFQQSMGRRGIMIRSCAMYEGLTPQDIRVAVRSAEDNIRLVHTMREVLGERGIQA</sequence>
<protein>
    <recommendedName>
        <fullName evidence="4">threonine-phosphate decarboxylase</fullName>
        <ecNumber evidence="4">4.1.1.81</ecNumber>
    </recommendedName>
    <alternativeName>
        <fullName evidence="8">L-threonine-O-3-phosphate decarboxylase</fullName>
    </alternativeName>
</protein>
<dbReference type="PANTHER" id="PTHR42885:SF1">
    <property type="entry name" value="THREONINE-PHOSPHATE DECARBOXYLASE"/>
    <property type="match status" value="1"/>
</dbReference>
<dbReference type="InterPro" id="IPR015422">
    <property type="entry name" value="PyrdxlP-dep_Trfase_small"/>
</dbReference>
<evidence type="ECO:0000259" key="10">
    <source>
        <dbReference type="Pfam" id="PF00155"/>
    </source>
</evidence>
<comment type="catalytic activity">
    <reaction evidence="9">
        <text>O-phospho-L-threonine + H(+) = (R)-1-aminopropan-2-yl phosphate + CO2</text>
        <dbReference type="Rhea" id="RHEA:11492"/>
        <dbReference type="ChEBI" id="CHEBI:15378"/>
        <dbReference type="ChEBI" id="CHEBI:16526"/>
        <dbReference type="ChEBI" id="CHEBI:58563"/>
        <dbReference type="ChEBI" id="CHEBI:58675"/>
        <dbReference type="EC" id="4.1.1.81"/>
    </reaction>
</comment>
<evidence type="ECO:0000256" key="5">
    <source>
        <dbReference type="ARBA" id="ARBA00022573"/>
    </source>
</evidence>
<proteinExistence type="predicted"/>
<dbReference type="Gene3D" id="3.90.1150.10">
    <property type="entry name" value="Aspartate Aminotransferase, domain 1"/>
    <property type="match status" value="1"/>
</dbReference>
<dbReference type="PANTHER" id="PTHR42885">
    <property type="entry name" value="HISTIDINOL-PHOSPHATE AMINOTRANSFERASE-RELATED"/>
    <property type="match status" value="1"/>
</dbReference>
<dbReference type="Proteomes" id="UP001597541">
    <property type="component" value="Unassembled WGS sequence"/>
</dbReference>
<comment type="caution">
    <text evidence="11">The sequence shown here is derived from an EMBL/GenBank/DDBJ whole genome shotgun (WGS) entry which is preliminary data.</text>
</comment>
<evidence type="ECO:0000256" key="9">
    <source>
        <dbReference type="ARBA" id="ARBA00048531"/>
    </source>
</evidence>